<evidence type="ECO:0000256" key="5">
    <source>
        <dbReference type="ARBA" id="ARBA00022777"/>
    </source>
</evidence>
<dbReference type="GO" id="GO:0072354">
    <property type="term" value="F:histone H3T3 kinase activity"/>
    <property type="evidence" value="ECO:0007669"/>
    <property type="project" value="TreeGrafter"/>
</dbReference>
<comment type="catalytic activity">
    <reaction evidence="7">
        <text>L-threonyl-[protein] + ATP = O-phospho-L-threonyl-[protein] + ADP + H(+)</text>
        <dbReference type="Rhea" id="RHEA:46608"/>
        <dbReference type="Rhea" id="RHEA-COMP:11060"/>
        <dbReference type="Rhea" id="RHEA-COMP:11605"/>
        <dbReference type="ChEBI" id="CHEBI:15378"/>
        <dbReference type="ChEBI" id="CHEBI:30013"/>
        <dbReference type="ChEBI" id="CHEBI:30616"/>
        <dbReference type="ChEBI" id="CHEBI:61977"/>
        <dbReference type="ChEBI" id="CHEBI:456216"/>
        <dbReference type="EC" id="2.7.11.1"/>
    </reaction>
</comment>
<organism evidence="11 12">
    <name type="scientific">Bugula neritina</name>
    <name type="common">Brown bryozoan</name>
    <name type="synonym">Sertularia neritina</name>
    <dbReference type="NCBI Taxonomy" id="10212"/>
    <lineage>
        <taxon>Eukaryota</taxon>
        <taxon>Metazoa</taxon>
        <taxon>Spiralia</taxon>
        <taxon>Lophotrochozoa</taxon>
        <taxon>Bryozoa</taxon>
        <taxon>Gymnolaemata</taxon>
        <taxon>Cheilostomatida</taxon>
        <taxon>Flustrina</taxon>
        <taxon>Buguloidea</taxon>
        <taxon>Bugulidae</taxon>
        <taxon>Bugula</taxon>
    </lineage>
</organism>
<gene>
    <name evidence="11" type="ORF">EB796_021684</name>
</gene>
<dbReference type="Gene3D" id="1.10.510.10">
    <property type="entry name" value="Transferase(Phosphotransferase) domain 1"/>
    <property type="match status" value="1"/>
</dbReference>
<dbReference type="Pfam" id="PF12330">
    <property type="entry name" value="Haspin_kinase"/>
    <property type="match status" value="1"/>
</dbReference>
<evidence type="ECO:0000256" key="7">
    <source>
        <dbReference type="ARBA" id="ARBA00047899"/>
    </source>
</evidence>
<evidence type="ECO:0000256" key="8">
    <source>
        <dbReference type="ARBA" id="ARBA00048679"/>
    </source>
</evidence>
<sequence>MDDEKMTSLVKIGEGVYGEVFKYEAEDGDVSIIKVVPMEGDCRVNDEPQKRFHEMKKEILVTKTLSELGYNFVTTKRVVCTQGKYPEILLNKWDDYATHKVSENDRPDYFSTDQHYTVFEFSDGGEPLESYKFGSAAEGLSCLLQTGWTLAVAEDAHQFEHRDLHWSNILISSQDNPPSQEYQFRSCGSKYSISTASIKVNIIDFTLSRMLKGEDVIFCDLSEDETLFQGYGDYQFDVYRQMKAATGNNWRMFHSVTNVYWMKYLADKILKTKTFPGKRGSKPSVTTFKKDLMNFCDRCSDYYSAIQMVLTDPLFTEYSTQHQSP</sequence>
<dbReference type="SUPFAM" id="SSF56112">
    <property type="entry name" value="Protein kinase-like (PK-like)"/>
    <property type="match status" value="1"/>
</dbReference>
<evidence type="ECO:0000256" key="6">
    <source>
        <dbReference type="ARBA" id="ARBA00022840"/>
    </source>
</evidence>
<name>A0A7J7J2X0_BUGNE</name>
<keyword evidence="2" id="KW-0723">Serine/threonine-protein kinase</keyword>
<keyword evidence="6 9" id="KW-0067">ATP-binding</keyword>
<keyword evidence="5" id="KW-0418">Kinase</keyword>
<dbReference type="GO" id="GO:0000278">
    <property type="term" value="P:mitotic cell cycle"/>
    <property type="evidence" value="ECO:0007669"/>
    <property type="project" value="TreeGrafter"/>
</dbReference>
<dbReference type="PROSITE" id="PS50011">
    <property type="entry name" value="PROTEIN_KINASE_DOM"/>
    <property type="match status" value="1"/>
</dbReference>
<feature type="binding site" evidence="9">
    <location>
        <position position="34"/>
    </location>
    <ligand>
        <name>ATP</name>
        <dbReference type="ChEBI" id="CHEBI:30616"/>
    </ligand>
</feature>
<evidence type="ECO:0000256" key="2">
    <source>
        <dbReference type="ARBA" id="ARBA00022527"/>
    </source>
</evidence>
<evidence type="ECO:0000313" key="12">
    <source>
        <dbReference type="Proteomes" id="UP000593567"/>
    </source>
</evidence>
<dbReference type="PANTHER" id="PTHR24419:SF18">
    <property type="entry name" value="SERINE_THREONINE-PROTEIN KINASE HASPIN"/>
    <property type="match status" value="1"/>
</dbReference>
<dbReference type="AlphaFoldDB" id="A0A7J7J2X0"/>
<comment type="caution">
    <text evidence="11">The sequence shown here is derived from an EMBL/GenBank/DDBJ whole genome shotgun (WGS) entry which is preliminary data.</text>
</comment>
<dbReference type="GO" id="GO:0005737">
    <property type="term" value="C:cytoplasm"/>
    <property type="evidence" value="ECO:0007669"/>
    <property type="project" value="TreeGrafter"/>
</dbReference>
<keyword evidence="4 9" id="KW-0547">Nucleotide-binding</keyword>
<dbReference type="PROSITE" id="PS00107">
    <property type="entry name" value="PROTEIN_KINASE_ATP"/>
    <property type="match status" value="1"/>
</dbReference>
<dbReference type="InterPro" id="IPR011009">
    <property type="entry name" value="Kinase-like_dom_sf"/>
</dbReference>
<dbReference type="GO" id="GO:0005634">
    <property type="term" value="C:nucleus"/>
    <property type="evidence" value="ECO:0007669"/>
    <property type="project" value="TreeGrafter"/>
</dbReference>
<protein>
    <recommendedName>
        <fullName evidence="1">non-specific serine/threonine protein kinase</fullName>
        <ecNumber evidence="1">2.7.11.1</ecNumber>
    </recommendedName>
</protein>
<keyword evidence="12" id="KW-1185">Reference proteome</keyword>
<dbReference type="InterPro" id="IPR017441">
    <property type="entry name" value="Protein_kinase_ATP_BS"/>
</dbReference>
<evidence type="ECO:0000256" key="1">
    <source>
        <dbReference type="ARBA" id="ARBA00012513"/>
    </source>
</evidence>
<reference evidence="11" key="1">
    <citation type="submission" date="2020-06" db="EMBL/GenBank/DDBJ databases">
        <title>Draft genome of Bugula neritina, a colonial animal packing powerful symbionts and potential medicines.</title>
        <authorList>
            <person name="Rayko M."/>
        </authorList>
    </citation>
    <scope>NUCLEOTIDE SEQUENCE [LARGE SCALE GENOMIC DNA]</scope>
    <source>
        <strain evidence="11">Kwan_BN1</strain>
    </source>
</reference>
<evidence type="ECO:0000256" key="3">
    <source>
        <dbReference type="ARBA" id="ARBA00022679"/>
    </source>
</evidence>
<dbReference type="SMART" id="SM01331">
    <property type="entry name" value="DUF3635"/>
    <property type="match status" value="1"/>
</dbReference>
<dbReference type="Proteomes" id="UP000593567">
    <property type="component" value="Unassembled WGS sequence"/>
</dbReference>
<evidence type="ECO:0000256" key="9">
    <source>
        <dbReference type="PROSITE-ProRule" id="PRU10141"/>
    </source>
</evidence>
<dbReference type="EMBL" id="VXIV02003199">
    <property type="protein sequence ID" value="KAF6020024.1"/>
    <property type="molecule type" value="Genomic_DNA"/>
</dbReference>
<evidence type="ECO:0000256" key="4">
    <source>
        <dbReference type="ARBA" id="ARBA00022741"/>
    </source>
</evidence>
<dbReference type="PANTHER" id="PTHR24419">
    <property type="entry name" value="INTERLEUKIN-1 RECEPTOR-ASSOCIATED KINASE"/>
    <property type="match status" value="1"/>
</dbReference>
<evidence type="ECO:0000259" key="10">
    <source>
        <dbReference type="PROSITE" id="PS50011"/>
    </source>
</evidence>
<feature type="domain" description="Protein kinase" evidence="10">
    <location>
        <begin position="6"/>
        <end position="325"/>
    </location>
</feature>
<proteinExistence type="predicted"/>
<accession>A0A7J7J2X0</accession>
<dbReference type="OrthoDB" id="21018at2759"/>
<dbReference type="Gene3D" id="3.30.200.20">
    <property type="entry name" value="Phosphorylase Kinase, domain 1"/>
    <property type="match status" value="1"/>
</dbReference>
<comment type="catalytic activity">
    <reaction evidence="8">
        <text>L-seryl-[protein] + ATP = O-phospho-L-seryl-[protein] + ADP + H(+)</text>
        <dbReference type="Rhea" id="RHEA:17989"/>
        <dbReference type="Rhea" id="RHEA-COMP:9863"/>
        <dbReference type="Rhea" id="RHEA-COMP:11604"/>
        <dbReference type="ChEBI" id="CHEBI:15378"/>
        <dbReference type="ChEBI" id="CHEBI:29999"/>
        <dbReference type="ChEBI" id="CHEBI:30616"/>
        <dbReference type="ChEBI" id="CHEBI:83421"/>
        <dbReference type="ChEBI" id="CHEBI:456216"/>
        <dbReference type="EC" id="2.7.11.1"/>
    </reaction>
</comment>
<dbReference type="GO" id="GO:0005524">
    <property type="term" value="F:ATP binding"/>
    <property type="evidence" value="ECO:0007669"/>
    <property type="project" value="UniProtKB-UniRule"/>
</dbReference>
<dbReference type="GO" id="GO:0035556">
    <property type="term" value="P:intracellular signal transduction"/>
    <property type="evidence" value="ECO:0007669"/>
    <property type="project" value="TreeGrafter"/>
</dbReference>
<keyword evidence="3" id="KW-0808">Transferase</keyword>
<evidence type="ECO:0000313" key="11">
    <source>
        <dbReference type="EMBL" id="KAF6020024.1"/>
    </source>
</evidence>
<dbReference type="EC" id="2.7.11.1" evidence="1"/>
<dbReference type="InterPro" id="IPR000719">
    <property type="entry name" value="Prot_kinase_dom"/>
</dbReference>
<dbReference type="InterPro" id="IPR024604">
    <property type="entry name" value="GSG2_C"/>
</dbReference>